<dbReference type="OrthoDB" id="2875470at2759"/>
<evidence type="ECO:0000313" key="2">
    <source>
        <dbReference type="EMBL" id="PBK94256.1"/>
    </source>
</evidence>
<dbReference type="InParanoid" id="A0A2H3E3K2"/>
<sequence>MSHYFIHGTEETTNRIGGYLAPNPFHATYPYDTSDTDAFDTSVTQYVEDTYLQESREATATISSSQSESDASSVSAQSQSDQSLNDEMDEIFDAQSSLPAEETQSDPESVEERHPSMFPKLLVTHSLVKKRNSHRPCIPVSCERQSNIPLEVKMCSPPQDRKQIPEALGQVKYKFRSPGLSPYSRHTIIFNDPTAPSDTPGVSMSQILKGDRGCVDMSDSVPHKLPGKSCYIEVVFRAPGYQPQYICIPIDCRHAKSQKIRPTYYNLAYAISVGYKEILQREKSNVFPERSWDRRLLPVVTKVCYLRLLRMYTINDEKTIWGAEVVLTDTLF</sequence>
<evidence type="ECO:0000313" key="3">
    <source>
        <dbReference type="Proteomes" id="UP000217790"/>
    </source>
</evidence>
<dbReference type="EMBL" id="KZ293654">
    <property type="protein sequence ID" value="PBK94256.1"/>
    <property type="molecule type" value="Genomic_DNA"/>
</dbReference>
<keyword evidence="3" id="KW-1185">Reference proteome</keyword>
<protein>
    <submittedName>
        <fullName evidence="2">Uncharacterized protein</fullName>
    </submittedName>
</protein>
<organism evidence="2 3">
    <name type="scientific">Armillaria gallica</name>
    <name type="common">Bulbous honey fungus</name>
    <name type="synonym">Armillaria bulbosa</name>
    <dbReference type="NCBI Taxonomy" id="47427"/>
    <lineage>
        <taxon>Eukaryota</taxon>
        <taxon>Fungi</taxon>
        <taxon>Dikarya</taxon>
        <taxon>Basidiomycota</taxon>
        <taxon>Agaricomycotina</taxon>
        <taxon>Agaricomycetes</taxon>
        <taxon>Agaricomycetidae</taxon>
        <taxon>Agaricales</taxon>
        <taxon>Marasmiineae</taxon>
        <taxon>Physalacriaceae</taxon>
        <taxon>Armillaria</taxon>
    </lineage>
</organism>
<accession>A0A2H3E3K2</accession>
<evidence type="ECO:0000256" key="1">
    <source>
        <dbReference type="SAM" id="MobiDB-lite"/>
    </source>
</evidence>
<proteinExistence type="predicted"/>
<dbReference type="OMA" id="FRAPGYQ"/>
<dbReference type="AlphaFoldDB" id="A0A2H3E3K2"/>
<reference evidence="3" key="1">
    <citation type="journal article" date="2017" name="Nat. Ecol. Evol.">
        <title>Genome expansion and lineage-specific genetic innovations in the forest pathogenic fungi Armillaria.</title>
        <authorList>
            <person name="Sipos G."/>
            <person name="Prasanna A.N."/>
            <person name="Walter M.C."/>
            <person name="O'Connor E."/>
            <person name="Balint B."/>
            <person name="Krizsan K."/>
            <person name="Kiss B."/>
            <person name="Hess J."/>
            <person name="Varga T."/>
            <person name="Slot J."/>
            <person name="Riley R."/>
            <person name="Boka B."/>
            <person name="Rigling D."/>
            <person name="Barry K."/>
            <person name="Lee J."/>
            <person name="Mihaltcheva S."/>
            <person name="LaButti K."/>
            <person name="Lipzen A."/>
            <person name="Waldron R."/>
            <person name="Moloney N.M."/>
            <person name="Sperisen C."/>
            <person name="Kredics L."/>
            <person name="Vagvoelgyi C."/>
            <person name="Patrignani A."/>
            <person name="Fitzpatrick D."/>
            <person name="Nagy I."/>
            <person name="Doyle S."/>
            <person name="Anderson J.B."/>
            <person name="Grigoriev I.V."/>
            <person name="Gueldener U."/>
            <person name="Muensterkoetter M."/>
            <person name="Nagy L.G."/>
        </authorList>
    </citation>
    <scope>NUCLEOTIDE SEQUENCE [LARGE SCALE GENOMIC DNA]</scope>
    <source>
        <strain evidence="3">Ar21-2</strain>
    </source>
</reference>
<dbReference type="Proteomes" id="UP000217790">
    <property type="component" value="Unassembled WGS sequence"/>
</dbReference>
<feature type="compositionally biased region" description="Low complexity" evidence="1">
    <location>
        <begin position="63"/>
        <end position="83"/>
    </location>
</feature>
<name>A0A2H3E3K2_ARMGA</name>
<gene>
    <name evidence="2" type="ORF">ARMGADRAFT_1062550</name>
</gene>
<feature type="region of interest" description="Disordered" evidence="1">
    <location>
        <begin position="57"/>
        <end position="83"/>
    </location>
</feature>